<feature type="domain" description="Heterokaryon incompatibility" evidence="1">
    <location>
        <begin position="2"/>
        <end position="75"/>
    </location>
</feature>
<keyword evidence="3" id="KW-1185">Reference proteome</keyword>
<dbReference type="InterPro" id="IPR010730">
    <property type="entry name" value="HET"/>
</dbReference>
<proteinExistence type="predicted"/>
<name>N1S2J8_FUSC4</name>
<sequence>DNAAAALRRLRWKRKKRVLWIDAICINQADVDEKNTQVPLMQKIYGQGQNVLVWLGEPTDGSVLGMRLIQNRMASVGWHQWKIDQTYGKPTLPIFKSVKSSIARMNRSRLIEE</sequence>
<evidence type="ECO:0000259" key="1">
    <source>
        <dbReference type="Pfam" id="PF06985"/>
    </source>
</evidence>
<dbReference type="Pfam" id="PF06985">
    <property type="entry name" value="HET"/>
    <property type="match status" value="1"/>
</dbReference>
<dbReference type="HOGENOM" id="CLU_2139365_0_0_1"/>
<dbReference type="EMBL" id="KB726480">
    <property type="protein sequence ID" value="EMT68770.1"/>
    <property type="molecule type" value="Genomic_DNA"/>
</dbReference>
<dbReference type="InterPro" id="IPR052895">
    <property type="entry name" value="HetReg/Transcr_Mod"/>
</dbReference>
<dbReference type="OrthoDB" id="3553147at2759"/>
<protein>
    <submittedName>
        <fullName evidence="2">Heterokaryon incompatibility protein 6, OR allele</fullName>
    </submittedName>
</protein>
<gene>
    <name evidence="2" type="ORF">FOC4_g10004856</name>
</gene>
<evidence type="ECO:0000313" key="2">
    <source>
        <dbReference type="EMBL" id="EMT68770.1"/>
    </source>
</evidence>
<feature type="non-terminal residue" evidence="2">
    <location>
        <position position="1"/>
    </location>
</feature>
<reference evidence="3" key="2">
    <citation type="journal article" date="2014" name="PLoS ONE">
        <title>Genome and Transcriptome Analysis of the Fungal Pathogen Fusarium oxysporum f. sp. cubense Causing Banana Vascular Wilt Disease.</title>
        <authorList>
            <person name="Guo L."/>
            <person name="Han L."/>
            <person name="Yang L."/>
            <person name="Zeng H."/>
            <person name="Fan D."/>
            <person name="Zhu Y."/>
            <person name="Feng Y."/>
            <person name="Wang G."/>
            <person name="Peng C."/>
            <person name="Jiang X."/>
            <person name="Zhou D."/>
            <person name="Ni P."/>
            <person name="Liang C."/>
            <person name="Liu L."/>
            <person name="Wang J."/>
            <person name="Mao C."/>
            <person name="Fang X."/>
            <person name="Peng M."/>
            <person name="Huang J."/>
        </authorList>
    </citation>
    <scope>NUCLEOTIDE SEQUENCE [LARGE SCALE GENOMIC DNA]</scope>
    <source>
        <strain evidence="3">race 4</strain>
    </source>
</reference>
<organism evidence="2 3">
    <name type="scientific">Fusarium oxysporum f. sp. cubense (strain race 4)</name>
    <name type="common">Panama disease fungus</name>
    <dbReference type="NCBI Taxonomy" id="2502994"/>
    <lineage>
        <taxon>Eukaryota</taxon>
        <taxon>Fungi</taxon>
        <taxon>Dikarya</taxon>
        <taxon>Ascomycota</taxon>
        <taxon>Pezizomycotina</taxon>
        <taxon>Sordariomycetes</taxon>
        <taxon>Hypocreomycetidae</taxon>
        <taxon>Hypocreales</taxon>
        <taxon>Nectriaceae</taxon>
        <taxon>Fusarium</taxon>
        <taxon>Fusarium oxysporum species complex</taxon>
    </lineage>
</organism>
<dbReference type="PANTHER" id="PTHR24148:SF79">
    <property type="entry name" value="HETEROKARYON INCOMPATIBILITY DOMAIN-CONTAINING PROTEIN"/>
    <property type="match status" value="1"/>
</dbReference>
<dbReference type="STRING" id="1229665.N1S2J8"/>
<dbReference type="PANTHER" id="PTHR24148">
    <property type="entry name" value="ANKYRIN REPEAT DOMAIN-CONTAINING PROTEIN 39 HOMOLOG-RELATED"/>
    <property type="match status" value="1"/>
</dbReference>
<accession>N1S2J8</accession>
<reference evidence="3" key="1">
    <citation type="submission" date="2012-09" db="EMBL/GenBank/DDBJ databases">
        <title>Genome sequencing and comparative transcriptomics of race 1 and race 4 of banana pathogen: Fusarium oxysporum f. sp. cubense.</title>
        <authorList>
            <person name="Fang X."/>
            <person name="Huang J."/>
        </authorList>
    </citation>
    <scope>NUCLEOTIDE SEQUENCE [LARGE SCALE GENOMIC DNA]</scope>
    <source>
        <strain evidence="3">race 4</strain>
    </source>
</reference>
<evidence type="ECO:0000313" key="3">
    <source>
        <dbReference type="Proteomes" id="UP000016929"/>
    </source>
</evidence>
<dbReference type="Proteomes" id="UP000016929">
    <property type="component" value="Unassembled WGS sequence"/>
</dbReference>
<dbReference type="AlphaFoldDB" id="N1S2J8"/>